<feature type="domain" description="ABC3 transporter permease C-terminal" evidence="7">
    <location>
        <begin position="738"/>
        <end position="849"/>
    </location>
</feature>
<keyword evidence="2" id="KW-1003">Cell membrane</keyword>
<evidence type="ECO:0000313" key="9">
    <source>
        <dbReference type="Proteomes" id="UP000253529"/>
    </source>
</evidence>
<feature type="domain" description="ABC3 transporter permease C-terminal" evidence="7">
    <location>
        <begin position="278"/>
        <end position="391"/>
    </location>
</feature>
<keyword evidence="4 6" id="KW-1133">Transmembrane helix</keyword>
<feature type="transmembrane region" description="Helical" evidence="6">
    <location>
        <begin position="274"/>
        <end position="294"/>
    </location>
</feature>
<dbReference type="InterPro" id="IPR038766">
    <property type="entry name" value="Membrane_comp_ABC_pdt"/>
</dbReference>
<feature type="transmembrane region" description="Helical" evidence="6">
    <location>
        <begin position="368"/>
        <end position="385"/>
    </location>
</feature>
<accession>A0A366F405</accession>
<dbReference type="Pfam" id="PF02687">
    <property type="entry name" value="FtsX"/>
    <property type="match status" value="2"/>
</dbReference>
<reference evidence="8 9" key="1">
    <citation type="submission" date="2018-06" db="EMBL/GenBank/DDBJ databases">
        <title>Genomic Encyclopedia of Type Strains, Phase IV (KMG-IV): sequencing the most valuable type-strain genomes for metagenomic binning, comparative biology and taxonomic classification.</title>
        <authorList>
            <person name="Goeker M."/>
        </authorList>
    </citation>
    <scope>NUCLEOTIDE SEQUENCE [LARGE SCALE GENOMIC DNA]</scope>
    <source>
        <strain evidence="8 9">DSM 24875</strain>
    </source>
</reference>
<dbReference type="GO" id="GO:0005886">
    <property type="term" value="C:plasma membrane"/>
    <property type="evidence" value="ECO:0007669"/>
    <property type="project" value="UniProtKB-SubCell"/>
</dbReference>
<feature type="transmembrane region" description="Helical" evidence="6">
    <location>
        <begin position="30"/>
        <end position="54"/>
    </location>
</feature>
<organism evidence="8 9">
    <name type="scientific">Roseiarcus fermentans</name>
    <dbReference type="NCBI Taxonomy" id="1473586"/>
    <lineage>
        <taxon>Bacteria</taxon>
        <taxon>Pseudomonadati</taxon>
        <taxon>Pseudomonadota</taxon>
        <taxon>Alphaproteobacteria</taxon>
        <taxon>Hyphomicrobiales</taxon>
        <taxon>Roseiarcaceae</taxon>
        <taxon>Roseiarcus</taxon>
    </lineage>
</organism>
<keyword evidence="9" id="KW-1185">Reference proteome</keyword>
<sequence>MNGVPAPPVPQTLALLRFALRDLRGGLAGLWIFFVCIALGVTAIVGVESLAGALNHGLARQGRVLLGGDASFSLIHRQLTPEERAFLARSGTLSTVATLRGMARAASGDAALVEVKAVEPSWPSLGEATFAPPIAPAEALRETNGVFGAAAEEALLARLNLAVGDTFHLGEATFVLRAVVASEPDRLAVGVGFGPRLLISQAALEATRLVQPGSLTRWTTRIVMDGPHGAPDEAAVRAFVAAANTAFPEAGWETRSRLAVSPDFSRSVDRFAEFLTLAGLLSLVVGGVGVANAAQGFVERKRATLAILKAIGATGTGVVAIAAVEFLIVALAGALAGAAAGAAIPFAVAALLANIIPVPLEPSVEVRVVGLGLAYGLLTALAFALPPLSRAHDLPVTTLIRDLAEERQGFPRARYLAVAGLAAAALVALAVLTSPQPTIALAVAGATLAAFVVLRLVALGLALAARRAPVKRPVELRMALAAIHRPGALTPSIVLSLGLGLAALTSLGLIDFNMRNELRETLPGVTPSFFFLDLRGAEAPRFLDFLKREAPGAKVSETPMMRGRFVTLAGTPAAKVKASEKVAWALEGDRGVTFAATPPEGSEVVAGQWWAKDYAGPPLVSMERDVAEGLGVKVGDAVTVNVLGRDITATVANLRKVNWRSYAINFVLVYSPNTFRGAPFSELVSAALPAGGAPETEIALLRATARDFPSVVSVRVHDALETIEGLVAKLALAIRAATGVALTTSVLVLAGALAANRRARLADATILKILGATRTRLSGMFLIEYAILGSATAAFGIAAGTLIAWAVVTRILFAEFVFDWTSALAAAGGGLAFTVILGMIGAWRILGTAPAAFLREL</sequence>
<feature type="transmembrane region" description="Helical" evidence="6">
    <location>
        <begin position="732"/>
        <end position="756"/>
    </location>
</feature>
<feature type="transmembrane region" description="Helical" evidence="6">
    <location>
        <begin position="820"/>
        <end position="846"/>
    </location>
</feature>
<dbReference type="EMBL" id="QNRK01000024">
    <property type="protein sequence ID" value="RBP08710.1"/>
    <property type="molecule type" value="Genomic_DNA"/>
</dbReference>
<evidence type="ECO:0000256" key="6">
    <source>
        <dbReference type="SAM" id="Phobius"/>
    </source>
</evidence>
<feature type="transmembrane region" description="Helical" evidence="6">
    <location>
        <begin position="439"/>
        <end position="465"/>
    </location>
</feature>
<dbReference type="OrthoDB" id="9775544at2"/>
<evidence type="ECO:0000259" key="7">
    <source>
        <dbReference type="Pfam" id="PF02687"/>
    </source>
</evidence>
<keyword evidence="3 6" id="KW-0812">Transmembrane</keyword>
<name>A0A366F405_9HYPH</name>
<evidence type="ECO:0000256" key="3">
    <source>
        <dbReference type="ARBA" id="ARBA00022692"/>
    </source>
</evidence>
<evidence type="ECO:0000256" key="1">
    <source>
        <dbReference type="ARBA" id="ARBA00004651"/>
    </source>
</evidence>
<comment type="caution">
    <text evidence="8">The sequence shown here is derived from an EMBL/GenBank/DDBJ whole genome shotgun (WGS) entry which is preliminary data.</text>
</comment>
<feature type="transmembrane region" description="Helical" evidence="6">
    <location>
        <begin position="335"/>
        <end position="356"/>
    </location>
</feature>
<comment type="subcellular location">
    <subcellularLocation>
        <location evidence="1">Cell membrane</location>
        <topology evidence="1">Multi-pass membrane protein</topology>
    </subcellularLocation>
</comment>
<dbReference type="RefSeq" id="WP_113891080.1">
    <property type="nucleotide sequence ID" value="NZ_QNRK01000024.1"/>
</dbReference>
<evidence type="ECO:0000256" key="2">
    <source>
        <dbReference type="ARBA" id="ARBA00022475"/>
    </source>
</evidence>
<proteinExistence type="predicted"/>
<dbReference type="Proteomes" id="UP000253529">
    <property type="component" value="Unassembled WGS sequence"/>
</dbReference>
<evidence type="ECO:0000256" key="5">
    <source>
        <dbReference type="ARBA" id="ARBA00023136"/>
    </source>
</evidence>
<gene>
    <name evidence="8" type="ORF">DFR50_12497</name>
</gene>
<feature type="transmembrane region" description="Helical" evidence="6">
    <location>
        <begin position="486"/>
        <end position="510"/>
    </location>
</feature>
<feature type="transmembrane region" description="Helical" evidence="6">
    <location>
        <begin position="306"/>
        <end position="328"/>
    </location>
</feature>
<feature type="transmembrane region" description="Helical" evidence="6">
    <location>
        <begin position="777"/>
        <end position="808"/>
    </location>
</feature>
<keyword evidence="5 6" id="KW-0472">Membrane</keyword>
<protein>
    <submittedName>
        <fullName evidence="8">Putative ABC transport system permease protein</fullName>
    </submittedName>
</protein>
<evidence type="ECO:0000256" key="4">
    <source>
        <dbReference type="ARBA" id="ARBA00022989"/>
    </source>
</evidence>
<dbReference type="PANTHER" id="PTHR30287:SF1">
    <property type="entry name" value="INNER MEMBRANE PROTEIN"/>
    <property type="match status" value="1"/>
</dbReference>
<dbReference type="PANTHER" id="PTHR30287">
    <property type="entry name" value="MEMBRANE COMPONENT OF PREDICTED ABC SUPERFAMILY METABOLITE UPTAKE TRANSPORTER"/>
    <property type="match status" value="1"/>
</dbReference>
<evidence type="ECO:0000313" key="8">
    <source>
        <dbReference type="EMBL" id="RBP08710.1"/>
    </source>
</evidence>
<feature type="transmembrane region" description="Helical" evidence="6">
    <location>
        <begin position="415"/>
        <end position="433"/>
    </location>
</feature>
<dbReference type="AlphaFoldDB" id="A0A366F405"/>
<dbReference type="InterPro" id="IPR003838">
    <property type="entry name" value="ABC3_permease_C"/>
</dbReference>